<dbReference type="Proteomes" id="UP000612329">
    <property type="component" value="Unassembled WGS sequence"/>
</dbReference>
<evidence type="ECO:0000313" key="1">
    <source>
        <dbReference type="EMBL" id="GGK18672.1"/>
    </source>
</evidence>
<keyword evidence="2" id="KW-1185">Reference proteome</keyword>
<name>A0A8J3FF42_9FLAO</name>
<gene>
    <name evidence="1" type="ORF">GCM10007962_11060</name>
</gene>
<reference evidence="1" key="2">
    <citation type="submission" date="2020-09" db="EMBL/GenBank/DDBJ databases">
        <authorList>
            <person name="Sun Q."/>
            <person name="Ohkuma M."/>
        </authorList>
    </citation>
    <scope>NUCLEOTIDE SEQUENCE</scope>
    <source>
        <strain evidence="1">JCM 12862</strain>
    </source>
</reference>
<sequence>MAFFGKAKVCEDYIEKNDFSVKNCSALHEKDCCDSQTIVKQADNVFETSKSELRIQTIVFLNTFYYTYQNLFAEKEKNLVPFDNYRPPLLTKDVQILLETYLI</sequence>
<evidence type="ECO:0000313" key="2">
    <source>
        <dbReference type="Proteomes" id="UP000612329"/>
    </source>
</evidence>
<comment type="caution">
    <text evidence="1">The sequence shown here is derived from an EMBL/GenBank/DDBJ whole genome shotgun (WGS) entry which is preliminary data.</text>
</comment>
<dbReference type="InterPro" id="IPR058060">
    <property type="entry name" value="HYC_CC_PP"/>
</dbReference>
<organism evidence="1 2">
    <name type="scientific">Yeosuana aromativorans</name>
    <dbReference type="NCBI Taxonomy" id="288019"/>
    <lineage>
        <taxon>Bacteria</taxon>
        <taxon>Pseudomonadati</taxon>
        <taxon>Bacteroidota</taxon>
        <taxon>Flavobacteriia</taxon>
        <taxon>Flavobacteriales</taxon>
        <taxon>Flavobacteriaceae</taxon>
        <taxon>Yeosuana</taxon>
    </lineage>
</organism>
<dbReference type="NCBIfam" id="NF047658">
    <property type="entry name" value="HYC_CC_PP"/>
    <property type="match status" value="1"/>
</dbReference>
<proteinExistence type="predicted"/>
<dbReference type="AlphaFoldDB" id="A0A8J3FF42"/>
<accession>A0A8J3FF42</accession>
<dbReference type="EMBL" id="BMNR01000002">
    <property type="protein sequence ID" value="GGK18672.1"/>
    <property type="molecule type" value="Genomic_DNA"/>
</dbReference>
<reference evidence="1" key="1">
    <citation type="journal article" date="2014" name="Int. J. Syst. Evol. Microbiol.">
        <title>Complete genome sequence of Corynebacterium casei LMG S-19264T (=DSM 44701T), isolated from a smear-ripened cheese.</title>
        <authorList>
            <consortium name="US DOE Joint Genome Institute (JGI-PGF)"/>
            <person name="Walter F."/>
            <person name="Albersmeier A."/>
            <person name="Kalinowski J."/>
            <person name="Ruckert C."/>
        </authorList>
    </citation>
    <scope>NUCLEOTIDE SEQUENCE</scope>
    <source>
        <strain evidence="1">JCM 12862</strain>
    </source>
</reference>
<protein>
    <submittedName>
        <fullName evidence="1">Uncharacterized protein</fullName>
    </submittedName>
</protein>